<dbReference type="InterPro" id="IPR006878">
    <property type="entry name" value="Herpes_BBRF1"/>
</dbReference>
<protein>
    <submittedName>
        <fullName evidence="1">Protein G49</fullName>
    </submittedName>
</protein>
<evidence type="ECO:0000313" key="1">
    <source>
        <dbReference type="EMBL" id="ARW78111.1"/>
    </source>
</evidence>
<organism evidence="1">
    <name type="scientific">Common bottlenose dolphin gammaherpesvirus 1 strain Sarasota</name>
    <dbReference type="NCBI Taxonomy" id="2022783"/>
    <lineage>
        <taxon>Viruses</taxon>
        <taxon>Duplodnaviria</taxon>
        <taxon>Heunggongvirae</taxon>
        <taxon>Peploviricota</taxon>
        <taxon>Herviviricetes</taxon>
        <taxon>Herpesvirales</taxon>
        <taxon>Orthoherpesviridae</taxon>
        <taxon>Gammaherpesvirinae</taxon>
        <taxon>Bossavirus</taxon>
        <taxon>Bossavirus delphinidgamma1</taxon>
        <taxon>Delphinid gammaherpesvirus 1</taxon>
    </lineage>
</organism>
<dbReference type="GeneID" id="33194265"/>
<accession>A0A1Z1NE88</accession>
<sequence>MASAGNMPIVTNSTFLNKLFKYHYPRIGAIVDMLHSVDCEVANPVYKEQAVRLSRVLALAKVLQTLVNHQMLEPFIIPRILDILSHYISKMQTHYSGKISAAMAKVAKHIDAHGDDQLEAVLDFALYTSRRAQYTEDDSEWVPITKPIGEWVITNSRGLDDGIRAAVYSNWAYGTGQIPSMAFLATISKRIFLNEELNFTHEEDNYFNTLFNQLILWTAALRVFRMAIHEGALLNVTNQTAGLLVEEMKAFFAWFASGGYEWVSTVAMLDYLFQLVNGLHEKLLDFEVVEIYTLVFNIRQTLVNQED</sequence>
<dbReference type="OrthoDB" id="21508at10239"/>
<reference evidence="1" key="1">
    <citation type="submission" date="2017-04" db="EMBL/GenBank/DDBJ databases">
        <title>Genome sequence of delphinid gammaherpesvirus 1 from an Atlantic bottlenose dolphin (Tursiops truncatus).</title>
        <authorList>
            <person name="Davison A.J."/>
            <person name="Subramaniam K."/>
            <person name="Kerr K."/>
            <person name="Jacob J.J."/>
            <person name="Landrau-Giovannetti N."/>
            <person name="Waltzek T.B."/>
        </authorList>
    </citation>
    <scope>NUCLEOTIDE SEQUENCE [LARGE SCALE GENOMIC DNA]</scope>
    <source>
        <strain evidence="1">Sarasota</strain>
    </source>
</reference>
<dbReference type="Proteomes" id="UP000214863">
    <property type="component" value="Segment"/>
</dbReference>
<proteinExistence type="predicted"/>
<evidence type="ECO:0000313" key="2">
    <source>
        <dbReference type="Proteomes" id="UP000214863"/>
    </source>
</evidence>
<keyword evidence="2" id="KW-1185">Reference proteome</keyword>
<gene>
    <name evidence="1" type="primary">ORF49</name>
</gene>
<dbReference type="KEGG" id="vg:33194265"/>
<dbReference type="EMBL" id="KY965444">
    <property type="protein sequence ID" value="ARW78111.1"/>
    <property type="molecule type" value="Genomic_DNA"/>
</dbReference>
<name>A0A1Z1NE88_9GAMA</name>
<dbReference type="Pfam" id="PF04793">
    <property type="entry name" value="Herpes_BBRF1"/>
    <property type="match status" value="1"/>
</dbReference>
<dbReference type="RefSeq" id="YP_009388550.1">
    <property type="nucleotide sequence ID" value="NC_035117.1"/>
</dbReference>